<comment type="similarity">
    <text evidence="2">Belongs to the CSC1 (TC 1.A.17) family.</text>
</comment>
<dbReference type="InterPro" id="IPR027815">
    <property type="entry name" value="CSC1/OSCA1-like_cyt"/>
</dbReference>
<dbReference type="Pfam" id="PF02714">
    <property type="entry name" value="RSN1_7TM"/>
    <property type="match status" value="1"/>
</dbReference>
<feature type="domain" description="CSC1/OSCA1-like cytosolic" evidence="11">
    <location>
        <begin position="305"/>
        <end position="594"/>
    </location>
</feature>
<dbReference type="GO" id="GO:0005886">
    <property type="term" value="C:plasma membrane"/>
    <property type="evidence" value="ECO:0007669"/>
    <property type="project" value="TreeGrafter"/>
</dbReference>
<dbReference type="EMBL" id="JAUEPR010000003">
    <property type="protein sequence ID" value="KAK0487567.1"/>
    <property type="molecule type" value="Genomic_DNA"/>
</dbReference>
<dbReference type="InterPro" id="IPR045122">
    <property type="entry name" value="Csc1-like"/>
</dbReference>
<evidence type="ECO:0000313" key="13">
    <source>
        <dbReference type="Proteomes" id="UP001175227"/>
    </source>
</evidence>
<evidence type="ECO:0000256" key="8">
    <source>
        <dbReference type="SAM" id="Phobius"/>
    </source>
</evidence>
<feature type="region of interest" description="Disordered" evidence="7">
    <location>
        <begin position="1137"/>
        <end position="1156"/>
    </location>
</feature>
<evidence type="ECO:0000256" key="2">
    <source>
        <dbReference type="ARBA" id="ARBA00007779"/>
    </source>
</evidence>
<keyword evidence="6 8" id="KW-0472">Membrane</keyword>
<feature type="transmembrane region" description="Helical" evidence="8">
    <location>
        <begin position="801"/>
        <end position="820"/>
    </location>
</feature>
<feature type="region of interest" description="Disordered" evidence="7">
    <location>
        <begin position="981"/>
        <end position="1034"/>
    </location>
</feature>
<feature type="compositionally biased region" description="Acidic residues" evidence="7">
    <location>
        <begin position="402"/>
        <end position="414"/>
    </location>
</feature>
<evidence type="ECO:0000313" key="12">
    <source>
        <dbReference type="EMBL" id="KAK0487567.1"/>
    </source>
</evidence>
<feature type="transmembrane region" description="Helical" evidence="8">
    <location>
        <begin position="754"/>
        <end position="780"/>
    </location>
</feature>
<evidence type="ECO:0000259" key="9">
    <source>
        <dbReference type="Pfam" id="PF02714"/>
    </source>
</evidence>
<feature type="region of interest" description="Disordered" evidence="7">
    <location>
        <begin position="1171"/>
        <end position="1268"/>
    </location>
</feature>
<feature type="transmembrane region" description="Helical" evidence="8">
    <location>
        <begin position="704"/>
        <end position="727"/>
    </location>
</feature>
<evidence type="ECO:0000259" key="11">
    <source>
        <dbReference type="Pfam" id="PF14703"/>
    </source>
</evidence>
<feature type="region of interest" description="Disordered" evidence="7">
    <location>
        <begin position="937"/>
        <end position="960"/>
    </location>
</feature>
<evidence type="ECO:0000259" key="10">
    <source>
        <dbReference type="Pfam" id="PF13967"/>
    </source>
</evidence>
<feature type="transmembrane region" description="Helical" evidence="8">
    <location>
        <begin position="865"/>
        <end position="885"/>
    </location>
</feature>
<dbReference type="InterPro" id="IPR032880">
    <property type="entry name" value="CSC1/OSCA1-like_N"/>
</dbReference>
<evidence type="ECO:0000256" key="3">
    <source>
        <dbReference type="ARBA" id="ARBA00022448"/>
    </source>
</evidence>
<sequence>MSDIQTRPFSKNYSGLINQSVIAICITVLCVGGQEYMKRKRRGKKHEEGLGSRESWQFGYLYQGRSWAWKPSPPSPRGWILSWVPQAVWFPEAKMNEIRGIDATLYIRFLRGCFWFALLHTLTTFPVLFPIHVEFSEPTIDPKSMTRASISSLVSTKQGKSLLWIHICILFWITLTWIGTLFWIAHGAFMLREENIKQTARRISSEPGEGARPECHPHPHPQFNFASVPSLDVICPMNGLRLRTIMVSNVPPQLRDERELKEYFEYYMSRKLERPALGLTSTTQPGFFNKSFAFLFNHAKRLPVIPHESKDGKVHSSAQDPENVPAIDRVVVARKMTELASLLERREDILRLLETAHIKLARTALEDVKKAMHQKETNKPFSRSNSRAKLVSRQRKSIADVEQGDTELEGELGEEERMEQLIKVLGPFVDEFELRHHGAKLKKSPHGSNHAFQQLRTEGSTDSDEGSSESPTAYPPTSANERRRRRKTTIWDALLSLPRSSLDAYQPLVNLSHLFRGKTVPSIDYYTAKLNLLTSLITENRAKPVTKFDPVSTAFVTFANPDDARRACKYLAVHPHNPLTCLVTMAPEYQDLDWVRVMKSSFNAEFVKDWVVSVGVWAFTIFWLFPVSLLVGLVSIQNISTFWPSLKAYLDRHAWEEEVIQSFLPTLLVALLALLIPLILLLIAKKAHTITTLSALHDRIMTRYYKFLIVNVLVFFCVGTAAMQSLLTSFRASASRPDILQIVADSFPSAGPFYVGWLIFTVAMHGGFEIILLGLPLIMYPTTKRQLTPRKRAVGIRPRTFNFYYWLPTHLLVIHVLMVFAVLNPVVLPFGMFYFFVEAGVIKNQLIHVYAKNYEGEGKLILIRILRYSLDGLILSQAVFLAYMVVLKKEVNVALSAVLIVFTSVVKLLMTRMCRAQFERDDMREAHIVCGQKDAANLEGEENENTEQDMNGLLDTDSQGRKSTWQLPTWVTFSYATIRHHPNNPLTRGPNPFRTEPSSFSRLDPDTLQAEENEPPSRLATGSRLEPPLLAPLSPFPPQIEPMLRIDDDLPVVPHPPPVSWDDLTTADLPYDNPYYTRAISNVLWLPRNPCGLLDLDDTIDLKTSITVEASAGKIGTWIGIPETDSPLQMSTLSLYPSHVSSPPSERRASSFAVDGTEEINLPPAIARRIEAREGDIEQAVRPRRPSTYRGRPSISQGQPSLSSLRPPIKPYRSFSEGTEPMKKRSNSILSFFEPPRLSTPRLGSPRLGSSVDHSSPRQPSLGPNAHAQGDFVMANASRISMGAPPQLRRAENISAHHAILREVMAEEQSALVNRLEEEEADADKATSTKSRLTSWMFKKATEAE</sequence>
<comment type="caution">
    <text evidence="12">The sequence shown here is derived from an EMBL/GenBank/DDBJ whole genome shotgun (WGS) entry which is preliminary data.</text>
</comment>
<feature type="compositionally biased region" description="Polar residues" evidence="7">
    <location>
        <begin position="1194"/>
        <end position="1204"/>
    </location>
</feature>
<name>A0AA39PNJ8_9AGAR</name>
<keyword evidence="5 8" id="KW-1133">Transmembrane helix</keyword>
<organism evidence="12 13">
    <name type="scientific">Armillaria novae-zelandiae</name>
    <dbReference type="NCBI Taxonomy" id="153914"/>
    <lineage>
        <taxon>Eukaryota</taxon>
        <taxon>Fungi</taxon>
        <taxon>Dikarya</taxon>
        <taxon>Basidiomycota</taxon>
        <taxon>Agaricomycotina</taxon>
        <taxon>Agaricomycetes</taxon>
        <taxon>Agaricomycetidae</taxon>
        <taxon>Agaricales</taxon>
        <taxon>Marasmiineae</taxon>
        <taxon>Physalacriaceae</taxon>
        <taxon>Armillaria</taxon>
    </lineage>
</organism>
<feature type="transmembrane region" description="Helical" evidence="8">
    <location>
        <begin position="109"/>
        <end position="129"/>
    </location>
</feature>
<accession>A0AA39PNJ8</accession>
<feature type="domain" description="CSC1/OSCA1-like 7TM region" evidence="9">
    <location>
        <begin position="609"/>
        <end position="882"/>
    </location>
</feature>
<feature type="compositionally biased region" description="Basic and acidic residues" evidence="7">
    <location>
        <begin position="1171"/>
        <end position="1181"/>
    </location>
</feature>
<dbReference type="PANTHER" id="PTHR13018:SF139">
    <property type="entry name" value="PHOSPHATE METABOLISM PROTEIN 7"/>
    <property type="match status" value="1"/>
</dbReference>
<reference evidence="12" key="1">
    <citation type="submission" date="2023-06" db="EMBL/GenBank/DDBJ databases">
        <authorList>
            <consortium name="Lawrence Berkeley National Laboratory"/>
            <person name="Ahrendt S."/>
            <person name="Sahu N."/>
            <person name="Indic B."/>
            <person name="Wong-Bajracharya J."/>
            <person name="Merenyi Z."/>
            <person name="Ke H.-M."/>
            <person name="Monk M."/>
            <person name="Kocsube S."/>
            <person name="Drula E."/>
            <person name="Lipzen A."/>
            <person name="Balint B."/>
            <person name="Henrissat B."/>
            <person name="Andreopoulos B."/>
            <person name="Martin F.M."/>
            <person name="Harder C.B."/>
            <person name="Rigling D."/>
            <person name="Ford K.L."/>
            <person name="Foster G.D."/>
            <person name="Pangilinan J."/>
            <person name="Papanicolaou A."/>
            <person name="Barry K."/>
            <person name="LaButti K."/>
            <person name="Viragh M."/>
            <person name="Koriabine M."/>
            <person name="Yan M."/>
            <person name="Riley R."/>
            <person name="Champramary S."/>
            <person name="Plett K.L."/>
            <person name="Tsai I.J."/>
            <person name="Slot J."/>
            <person name="Sipos G."/>
            <person name="Plett J."/>
            <person name="Nagy L.G."/>
            <person name="Grigoriev I.V."/>
        </authorList>
    </citation>
    <scope>NUCLEOTIDE SEQUENCE</scope>
    <source>
        <strain evidence="12">ICMP 16352</strain>
    </source>
</reference>
<dbReference type="GO" id="GO:0005227">
    <property type="term" value="F:calcium-activated cation channel activity"/>
    <property type="evidence" value="ECO:0007669"/>
    <property type="project" value="InterPro"/>
</dbReference>
<feature type="transmembrane region" description="Helical" evidence="8">
    <location>
        <begin position="891"/>
        <end position="910"/>
    </location>
</feature>
<evidence type="ECO:0000256" key="6">
    <source>
        <dbReference type="ARBA" id="ARBA00023136"/>
    </source>
</evidence>
<feature type="transmembrane region" description="Helical" evidence="8">
    <location>
        <begin position="163"/>
        <end position="185"/>
    </location>
</feature>
<evidence type="ECO:0000256" key="1">
    <source>
        <dbReference type="ARBA" id="ARBA00004141"/>
    </source>
</evidence>
<feature type="domain" description="CSC1/OSCA1-like N-terminal transmembrane" evidence="10">
    <location>
        <begin position="59"/>
        <end position="181"/>
    </location>
</feature>
<dbReference type="PANTHER" id="PTHR13018">
    <property type="entry name" value="PROBABLE MEMBRANE PROTEIN DUF221-RELATED"/>
    <property type="match status" value="1"/>
</dbReference>
<comment type="subcellular location">
    <subcellularLocation>
        <location evidence="1">Membrane</location>
        <topology evidence="1">Multi-pass membrane protein</topology>
    </subcellularLocation>
</comment>
<evidence type="ECO:0000256" key="7">
    <source>
        <dbReference type="SAM" id="MobiDB-lite"/>
    </source>
</evidence>
<dbReference type="Pfam" id="PF13967">
    <property type="entry name" value="RSN1_TM"/>
    <property type="match status" value="1"/>
</dbReference>
<feature type="region of interest" description="Disordered" evidence="7">
    <location>
        <begin position="372"/>
        <end position="414"/>
    </location>
</feature>
<evidence type="ECO:0000256" key="5">
    <source>
        <dbReference type="ARBA" id="ARBA00022989"/>
    </source>
</evidence>
<feature type="transmembrane region" description="Helical" evidence="8">
    <location>
        <begin position="610"/>
        <end position="639"/>
    </location>
</feature>
<keyword evidence="13" id="KW-1185">Reference proteome</keyword>
<protein>
    <recommendedName>
        <fullName evidence="14">DUF221-domain-containing protein</fullName>
    </recommendedName>
</protein>
<evidence type="ECO:0008006" key="14">
    <source>
        <dbReference type="Google" id="ProtNLM"/>
    </source>
</evidence>
<gene>
    <name evidence="12" type="ORF">IW261DRAFT_1448670</name>
</gene>
<keyword evidence="4 8" id="KW-0812">Transmembrane</keyword>
<keyword evidence="3" id="KW-0813">Transport</keyword>
<evidence type="ECO:0000256" key="4">
    <source>
        <dbReference type="ARBA" id="ARBA00022692"/>
    </source>
</evidence>
<dbReference type="InterPro" id="IPR003864">
    <property type="entry name" value="CSC1/OSCA1-like_7TM"/>
</dbReference>
<dbReference type="Proteomes" id="UP001175227">
    <property type="component" value="Unassembled WGS sequence"/>
</dbReference>
<dbReference type="Pfam" id="PF14703">
    <property type="entry name" value="PHM7_cyt"/>
    <property type="match status" value="1"/>
</dbReference>
<proteinExistence type="inferred from homology"/>
<feature type="transmembrane region" description="Helical" evidence="8">
    <location>
        <begin position="16"/>
        <end position="37"/>
    </location>
</feature>
<feature type="transmembrane region" description="Helical" evidence="8">
    <location>
        <begin position="659"/>
        <end position="683"/>
    </location>
</feature>
<feature type="region of interest" description="Disordered" evidence="7">
    <location>
        <begin position="455"/>
        <end position="485"/>
    </location>
</feature>